<feature type="transmembrane region" description="Helical" evidence="7">
    <location>
        <begin position="456"/>
        <end position="477"/>
    </location>
</feature>
<dbReference type="NCBIfam" id="NF037979">
    <property type="entry name" value="Na_transp"/>
    <property type="match status" value="1"/>
</dbReference>
<proteinExistence type="inferred from homology"/>
<feature type="transmembrane region" description="Helical" evidence="7">
    <location>
        <begin position="235"/>
        <end position="256"/>
    </location>
</feature>
<keyword evidence="5 7" id="KW-0472">Membrane</keyword>
<keyword evidence="6" id="KW-0769">Symport</keyword>
<dbReference type="InterPro" id="IPR000175">
    <property type="entry name" value="Na/ntran_symport"/>
</dbReference>
<evidence type="ECO:0000256" key="7">
    <source>
        <dbReference type="SAM" id="Phobius"/>
    </source>
</evidence>
<dbReference type="SUPFAM" id="SSF161070">
    <property type="entry name" value="SNF-like"/>
    <property type="match status" value="1"/>
</dbReference>
<keyword evidence="9" id="KW-1185">Reference proteome</keyword>
<comment type="similarity">
    <text evidence="6">Belongs to the sodium:neurotransmitter symporter (SNF) (TC 2.A.22) family.</text>
</comment>
<accession>A0A1H1L121</accession>
<feature type="transmembrane region" description="Helical" evidence="7">
    <location>
        <begin position="50"/>
        <end position="75"/>
    </location>
</feature>
<sequence>MPLFFQTGYVLMANNDVSVHGIWASRWIFILAATGSAVGLGNIWKFPYMVGVYGGGAFVLVYLLCIVLIGLPIMLAETLLGRRGRQSPVNTLKSLAAQSGGSSKWSWAAMVGMVGALFILSFYSVVAGWAFEYIVAMGNAEFGGISAGAAEQRFAALTGDPLRLTLWHTVFMIFTAWTIARGVNAGLERSLRVMMPLLFLLLLVLLGFSMTSGHFKEGLVFLFHFDLSKVPDGILAAMGHAFFTLSVGVGSIMAFGSYMPKKTSIGKAVLTVGLIDALVALTAGMALFPIVFAAGLEPSAGPGLMFITLPYAFGQVGMGQLFGFIFFLLVGVAAWSSSISMLEPAVAYLVERTKRSRALVTTIIAIGCWVVGLGTVMSFNILADARFFVADEAGWHFFAWTETGGKTFFDSIDYLTSRIMLPLGGLCFVLFAGWVLDRDVVRAELAMEKSRLFPVVYTLVRYVAPVGVMIIFLTELFK</sequence>
<evidence type="ECO:0000256" key="4">
    <source>
        <dbReference type="ARBA" id="ARBA00022989"/>
    </source>
</evidence>
<evidence type="ECO:0000313" key="8">
    <source>
        <dbReference type="EMBL" id="SDR68294.1"/>
    </source>
</evidence>
<dbReference type="STRING" id="797277.SAMN05216198_0024"/>
<reference evidence="9" key="1">
    <citation type="submission" date="2016-10" db="EMBL/GenBank/DDBJ databases">
        <authorList>
            <person name="Varghese N."/>
            <person name="Submissions S."/>
        </authorList>
    </citation>
    <scope>NUCLEOTIDE SEQUENCE [LARGE SCALE GENOMIC DNA]</scope>
    <source>
        <strain evidence="9">2SM5</strain>
    </source>
</reference>
<evidence type="ECO:0000256" key="5">
    <source>
        <dbReference type="ARBA" id="ARBA00023136"/>
    </source>
</evidence>
<dbReference type="EMBL" id="LT629748">
    <property type="protein sequence ID" value="SDR68294.1"/>
    <property type="molecule type" value="Genomic_DNA"/>
</dbReference>
<feature type="transmembrane region" description="Helical" evidence="7">
    <location>
        <begin position="358"/>
        <end position="382"/>
    </location>
</feature>
<organism evidence="8 9">
    <name type="scientific">Halopseudomonas litoralis</name>
    <dbReference type="NCBI Taxonomy" id="797277"/>
    <lineage>
        <taxon>Bacteria</taxon>
        <taxon>Pseudomonadati</taxon>
        <taxon>Pseudomonadota</taxon>
        <taxon>Gammaproteobacteria</taxon>
        <taxon>Pseudomonadales</taxon>
        <taxon>Pseudomonadaceae</taxon>
        <taxon>Halopseudomonas</taxon>
    </lineage>
</organism>
<comment type="subcellular location">
    <subcellularLocation>
        <location evidence="1">Membrane</location>
        <topology evidence="1">Multi-pass membrane protein</topology>
    </subcellularLocation>
</comment>
<keyword evidence="2 6" id="KW-0813">Transport</keyword>
<protein>
    <recommendedName>
        <fullName evidence="6">Transporter</fullName>
    </recommendedName>
</protein>
<dbReference type="PROSITE" id="PS00610">
    <property type="entry name" value="NA_NEUROTRAN_SYMP_1"/>
    <property type="match status" value="1"/>
</dbReference>
<evidence type="ECO:0000256" key="3">
    <source>
        <dbReference type="ARBA" id="ARBA00022692"/>
    </source>
</evidence>
<feature type="transmembrane region" description="Helical" evidence="7">
    <location>
        <begin position="419"/>
        <end position="436"/>
    </location>
</feature>
<dbReference type="PROSITE" id="PS50267">
    <property type="entry name" value="NA_NEUROTRAN_SYMP_3"/>
    <property type="match status" value="1"/>
</dbReference>
<dbReference type="GO" id="GO:0016020">
    <property type="term" value="C:membrane"/>
    <property type="evidence" value="ECO:0007669"/>
    <property type="project" value="UniProtKB-SubCell"/>
</dbReference>
<feature type="transmembrane region" description="Helical" evidence="7">
    <location>
        <begin position="268"/>
        <end position="292"/>
    </location>
</feature>
<dbReference type="Pfam" id="PF00209">
    <property type="entry name" value="SNF"/>
    <property type="match status" value="2"/>
</dbReference>
<dbReference type="PANTHER" id="PTHR42948:SF1">
    <property type="entry name" value="TRANSPORTER"/>
    <property type="match status" value="1"/>
</dbReference>
<dbReference type="GO" id="GO:0015293">
    <property type="term" value="F:symporter activity"/>
    <property type="evidence" value="ECO:0007669"/>
    <property type="project" value="UniProtKB-KW"/>
</dbReference>
<dbReference type="InterPro" id="IPR037272">
    <property type="entry name" value="SNS_sf"/>
</dbReference>
<dbReference type="InterPro" id="IPR047218">
    <property type="entry name" value="YocR/YhdH-like"/>
</dbReference>
<evidence type="ECO:0000256" key="1">
    <source>
        <dbReference type="ARBA" id="ARBA00004141"/>
    </source>
</evidence>
<evidence type="ECO:0000256" key="2">
    <source>
        <dbReference type="ARBA" id="ARBA00022448"/>
    </source>
</evidence>
<feature type="transmembrane region" description="Helical" evidence="7">
    <location>
        <begin position="27"/>
        <end position="44"/>
    </location>
</feature>
<dbReference type="CDD" id="cd10336">
    <property type="entry name" value="SLC6sbd_Tyt1-Like"/>
    <property type="match status" value="1"/>
</dbReference>
<feature type="transmembrane region" description="Helical" evidence="7">
    <location>
        <begin position="107"/>
        <end position="131"/>
    </location>
</feature>
<keyword evidence="4 7" id="KW-1133">Transmembrane helix</keyword>
<feature type="transmembrane region" description="Helical" evidence="7">
    <location>
        <begin position="195"/>
        <end position="215"/>
    </location>
</feature>
<name>A0A1H1L121_9GAMM</name>
<feature type="transmembrane region" description="Helical" evidence="7">
    <location>
        <begin position="312"/>
        <end position="337"/>
    </location>
</feature>
<dbReference type="AlphaFoldDB" id="A0A1H1L121"/>
<keyword evidence="3 6" id="KW-0812">Transmembrane</keyword>
<dbReference type="Proteomes" id="UP000243426">
    <property type="component" value="Chromosome I"/>
</dbReference>
<evidence type="ECO:0000313" key="9">
    <source>
        <dbReference type="Proteomes" id="UP000243426"/>
    </source>
</evidence>
<dbReference type="PANTHER" id="PTHR42948">
    <property type="entry name" value="TRANSPORTER"/>
    <property type="match status" value="1"/>
</dbReference>
<dbReference type="PRINTS" id="PR00176">
    <property type="entry name" value="NANEUSMPORT"/>
</dbReference>
<gene>
    <name evidence="8" type="ORF">SAMN05216198_0024</name>
</gene>
<evidence type="ECO:0000256" key="6">
    <source>
        <dbReference type="RuleBase" id="RU003732"/>
    </source>
</evidence>